<dbReference type="OrthoDB" id="1426301at2"/>
<dbReference type="AlphaFoldDB" id="A0A1G9TY95"/>
<accession>A0A1G9TY95</accession>
<dbReference type="RefSeq" id="WP_074607014.1">
    <property type="nucleotide sequence ID" value="NZ_FNGY01000004.1"/>
</dbReference>
<dbReference type="EMBL" id="FNGY01000004">
    <property type="protein sequence ID" value="SDM52652.1"/>
    <property type="molecule type" value="Genomic_DNA"/>
</dbReference>
<evidence type="ECO:0000313" key="1">
    <source>
        <dbReference type="EMBL" id="SDM52652.1"/>
    </source>
</evidence>
<organism evidence="1 2">
    <name type="scientific">Pedobacter steynii</name>
    <dbReference type="NCBI Taxonomy" id="430522"/>
    <lineage>
        <taxon>Bacteria</taxon>
        <taxon>Pseudomonadati</taxon>
        <taxon>Bacteroidota</taxon>
        <taxon>Sphingobacteriia</taxon>
        <taxon>Sphingobacteriales</taxon>
        <taxon>Sphingobacteriaceae</taxon>
        <taxon>Pedobacter</taxon>
    </lineage>
</organism>
<reference evidence="2" key="1">
    <citation type="submission" date="2016-10" db="EMBL/GenBank/DDBJ databases">
        <authorList>
            <person name="Varghese N."/>
            <person name="Submissions S."/>
        </authorList>
    </citation>
    <scope>NUCLEOTIDE SEQUENCE [LARGE SCALE GENOMIC DNA]</scope>
    <source>
        <strain evidence="2">DSM 19110</strain>
    </source>
</reference>
<name>A0A1G9TY95_9SPHI</name>
<keyword evidence="2" id="KW-1185">Reference proteome</keyword>
<sequence length="238" mass="28317">MENIPPYLKSLKLIKESLDKLMANRATAVEIRSNELYDHISKNPVLMKSFPTPGMFNHFLKKQHNDNILKQIIPNYRVDTSNKNFYQWYFFKETNRDVTQGRGVETIGSKLNYQKGSQKVISEDGLKFRSEQELEIYNRLLKCNYLTVEYEPRLVEFGEQKYPDFKISNKLSQKTYYWEHFGQTNSDRYLDAMAEKIQWYRNNGYKTVADGGKLIYTIYSDWKTFQRDIDNYIAVITK</sequence>
<proteinExistence type="predicted"/>
<evidence type="ECO:0000313" key="2">
    <source>
        <dbReference type="Proteomes" id="UP000183200"/>
    </source>
</evidence>
<dbReference type="Proteomes" id="UP000183200">
    <property type="component" value="Unassembled WGS sequence"/>
</dbReference>
<gene>
    <name evidence="1" type="ORF">SAMN05421820_1042</name>
</gene>
<protein>
    <submittedName>
        <fullName evidence="1">Uncharacterized protein</fullName>
    </submittedName>
</protein>